<dbReference type="InterPro" id="IPR051030">
    <property type="entry name" value="Vitamin_B12-ABC_binding"/>
</dbReference>
<dbReference type="OrthoDB" id="9784at2157"/>
<dbReference type="PROSITE" id="PS50983">
    <property type="entry name" value="FE_B12_PBP"/>
    <property type="match status" value="1"/>
</dbReference>
<dbReference type="AlphaFoldDB" id="A0A0M9AMC0"/>
<dbReference type="PATRIC" id="fig|1705562.3.peg.2378"/>
<feature type="region of interest" description="Disordered" evidence="1">
    <location>
        <begin position="28"/>
        <end position="52"/>
    </location>
</feature>
<dbReference type="STRING" id="1705562.AMS69_06590"/>
<dbReference type="RefSeq" id="WP_053967282.1">
    <property type="nucleotide sequence ID" value="NZ_LIUF01000002.1"/>
</dbReference>
<dbReference type="EMBL" id="LIUF01000002">
    <property type="protein sequence ID" value="KOX93591.1"/>
    <property type="molecule type" value="Genomic_DNA"/>
</dbReference>
<evidence type="ECO:0000313" key="3">
    <source>
        <dbReference type="EMBL" id="KOX93591.1"/>
    </source>
</evidence>
<accession>A0A0M9AMC0</accession>
<gene>
    <name evidence="3" type="ORF">AMS69_06590</name>
</gene>
<reference evidence="3 4" key="1">
    <citation type="submission" date="2015-08" db="EMBL/GenBank/DDBJ databases">
        <title>Genomes of Isolates from Cabo Rojo, PR.</title>
        <authorList>
            <person name="Sanchez-Nieves R.L."/>
            <person name="Montalvo-Rodriguez R."/>
        </authorList>
    </citation>
    <scope>NUCLEOTIDE SEQUENCE [LARGE SCALE GENOMIC DNA]</scope>
    <source>
        <strain evidence="3 4">SL3</strain>
    </source>
</reference>
<evidence type="ECO:0000259" key="2">
    <source>
        <dbReference type="PROSITE" id="PS50983"/>
    </source>
</evidence>
<protein>
    <submittedName>
        <fullName evidence="3">Iron ABC transporter substrate-binding protein</fullName>
    </submittedName>
</protein>
<dbReference type="PANTHER" id="PTHR42860">
    <property type="entry name" value="VITAMIN B12-BINDING PROTEIN"/>
    <property type="match status" value="1"/>
</dbReference>
<comment type="caution">
    <text evidence="3">The sequence shown here is derived from an EMBL/GenBank/DDBJ whole genome shotgun (WGS) entry which is preliminary data.</text>
</comment>
<feature type="compositionally biased region" description="Basic and acidic residues" evidence="1">
    <location>
        <begin position="28"/>
        <end position="45"/>
    </location>
</feature>
<organism evidence="3 4">
    <name type="scientific">Haloarcula rubripromontorii</name>
    <dbReference type="NCBI Taxonomy" id="1705562"/>
    <lineage>
        <taxon>Archaea</taxon>
        <taxon>Methanobacteriati</taxon>
        <taxon>Methanobacteriota</taxon>
        <taxon>Stenosarchaea group</taxon>
        <taxon>Halobacteria</taxon>
        <taxon>Halobacteriales</taxon>
        <taxon>Haloarculaceae</taxon>
        <taxon>Haloarcula</taxon>
    </lineage>
</organism>
<dbReference type="SUPFAM" id="SSF53807">
    <property type="entry name" value="Helical backbone' metal receptor"/>
    <property type="match status" value="1"/>
</dbReference>
<dbReference type="Proteomes" id="UP000037729">
    <property type="component" value="Unassembled WGS sequence"/>
</dbReference>
<dbReference type="Pfam" id="PF01497">
    <property type="entry name" value="Peripla_BP_2"/>
    <property type="match status" value="1"/>
</dbReference>
<keyword evidence="4" id="KW-1185">Reference proteome</keyword>
<evidence type="ECO:0000256" key="1">
    <source>
        <dbReference type="SAM" id="MobiDB-lite"/>
    </source>
</evidence>
<evidence type="ECO:0000313" key="4">
    <source>
        <dbReference type="Proteomes" id="UP000037729"/>
    </source>
</evidence>
<name>A0A0M9AMC0_9EURY</name>
<proteinExistence type="predicted"/>
<dbReference type="PANTHER" id="PTHR42860:SF1">
    <property type="entry name" value="VITAMIN B12-BINDING PROTEIN"/>
    <property type="match status" value="1"/>
</dbReference>
<dbReference type="CDD" id="cd01144">
    <property type="entry name" value="BtuF"/>
    <property type="match status" value="1"/>
</dbReference>
<dbReference type="InterPro" id="IPR002491">
    <property type="entry name" value="ABC_transptr_periplasmic_BD"/>
</dbReference>
<sequence length="303" mass="32743">MRVVTLLPSATEIVYALGVEPVGVSHECDHPPAAREKPSVNRSRVDPTASSGEINEQVAAAEESDGVYAIDRDTLAELDPDLIVTQGVCDVCAVDHVIVAEAVEELGLDADVLTLDVHSLDDLFESIHRVGTAVGRDDRAADLVADLRDRVAAVETTAARAETRPRVAVLDWLDPVMVAGHWVPEMVETAGGTYGMEASGAHSRPREWGELREYDPEVLVTAPCGFDVAQTRENLADLTNRPGFDDLSAVREGRAYVMDGHHYVNRSGPRLVDTLEFLAALVHPDLFETPPRDAAVELGTVRA</sequence>
<dbReference type="Gene3D" id="3.40.50.1980">
    <property type="entry name" value="Nitrogenase molybdenum iron protein domain"/>
    <property type="match status" value="2"/>
</dbReference>
<feature type="domain" description="Fe/B12 periplasmic-binding" evidence="2">
    <location>
        <begin position="2"/>
        <end position="286"/>
    </location>
</feature>